<reference evidence="5" key="1">
    <citation type="submission" date="2022-11" db="EMBL/GenBank/DDBJ databases">
        <title>Hoeflea poritis sp. nov., isolated from scleractinian coral Porites lutea.</title>
        <authorList>
            <person name="Zhang G."/>
            <person name="Wei Q."/>
            <person name="Cai L."/>
        </authorList>
    </citation>
    <scope>NUCLEOTIDE SEQUENCE</scope>
    <source>
        <strain evidence="5">E7-10</strain>
    </source>
</reference>
<dbReference type="Proteomes" id="UP001148313">
    <property type="component" value="Unassembled WGS sequence"/>
</dbReference>
<proteinExistence type="inferred from homology"/>
<evidence type="ECO:0000259" key="4">
    <source>
        <dbReference type="PROSITE" id="PS51819"/>
    </source>
</evidence>
<organism evidence="5 6">
    <name type="scientific">Hoeflea poritis</name>
    <dbReference type="NCBI Taxonomy" id="2993659"/>
    <lineage>
        <taxon>Bacteria</taxon>
        <taxon>Pseudomonadati</taxon>
        <taxon>Pseudomonadota</taxon>
        <taxon>Alphaproteobacteria</taxon>
        <taxon>Hyphomicrobiales</taxon>
        <taxon>Rhizobiaceae</taxon>
        <taxon>Hoeflea</taxon>
    </lineage>
</organism>
<accession>A0ABT4VHR9</accession>
<dbReference type="PROSITE" id="PS51819">
    <property type="entry name" value="VOC"/>
    <property type="match status" value="1"/>
</dbReference>
<evidence type="ECO:0000313" key="5">
    <source>
        <dbReference type="EMBL" id="MDA4844221.1"/>
    </source>
</evidence>
<evidence type="ECO:0000256" key="2">
    <source>
        <dbReference type="ARBA" id="ARBA00021572"/>
    </source>
</evidence>
<evidence type="ECO:0000256" key="3">
    <source>
        <dbReference type="ARBA" id="ARBA00023251"/>
    </source>
</evidence>
<dbReference type="InterPro" id="IPR000335">
    <property type="entry name" value="Bleomycin-R"/>
</dbReference>
<comment type="caution">
    <text evidence="5">The sequence shown here is derived from an EMBL/GenBank/DDBJ whole genome shotgun (WGS) entry which is preliminary data.</text>
</comment>
<keyword evidence="3" id="KW-0046">Antibiotic resistance</keyword>
<comment type="similarity">
    <text evidence="1">Belongs to the bleomycin resistance protein family.</text>
</comment>
<protein>
    <recommendedName>
        <fullName evidence="2">Bleomycin resistance protein</fullName>
    </recommendedName>
</protein>
<dbReference type="EMBL" id="JAPJZH010000001">
    <property type="protein sequence ID" value="MDA4844221.1"/>
    <property type="molecule type" value="Genomic_DNA"/>
</dbReference>
<gene>
    <name evidence="5" type="ORF">OOZ53_02620</name>
</gene>
<dbReference type="SUPFAM" id="SSF54593">
    <property type="entry name" value="Glyoxalase/Bleomycin resistance protein/Dihydroxybiphenyl dioxygenase"/>
    <property type="match status" value="1"/>
</dbReference>
<dbReference type="InterPro" id="IPR029068">
    <property type="entry name" value="Glyas_Bleomycin-R_OHBP_Dase"/>
</dbReference>
<name>A0ABT4VHR9_9HYPH</name>
<evidence type="ECO:0000313" key="6">
    <source>
        <dbReference type="Proteomes" id="UP001148313"/>
    </source>
</evidence>
<sequence length="127" mass="14436">MEFSTRIERCTPVIRVASFKQAMPFYRSIGFSEDWRRQVDPAFPVFAALSRDGVALYLSEHAEDGAVGIRLMLDVADVDQFHAECTRNGVHIFEPPQDTISGTRQMSLRDVDGNILTFVRPLSQRLF</sequence>
<feature type="domain" description="VOC" evidence="4">
    <location>
        <begin position="6"/>
        <end position="121"/>
    </location>
</feature>
<dbReference type="Gene3D" id="3.10.180.10">
    <property type="entry name" value="2,3-Dihydroxybiphenyl 1,2-Dioxygenase, domain 1"/>
    <property type="match status" value="1"/>
</dbReference>
<evidence type="ECO:0000256" key="1">
    <source>
        <dbReference type="ARBA" id="ARBA00011051"/>
    </source>
</evidence>
<keyword evidence="6" id="KW-1185">Reference proteome</keyword>
<dbReference type="RefSeq" id="WP_271087743.1">
    <property type="nucleotide sequence ID" value="NZ_JAPJZH010000001.1"/>
</dbReference>
<dbReference type="Pfam" id="PF19581">
    <property type="entry name" value="Glyoxalase_7"/>
    <property type="match status" value="1"/>
</dbReference>
<dbReference type="InterPro" id="IPR037523">
    <property type="entry name" value="VOC_core"/>
</dbReference>